<dbReference type="Proteomes" id="UP000050360">
    <property type="component" value="Unassembled WGS sequence"/>
</dbReference>
<reference evidence="2 3" key="1">
    <citation type="submission" date="2015-09" db="EMBL/GenBank/DDBJ databases">
        <title>A metagenomics-based metabolic model of nitrate-dependent anaerobic oxidation of methane by Methanoperedens-like archaea.</title>
        <authorList>
            <person name="Arshad A."/>
            <person name="Speth D.R."/>
            <person name="De Graaf R.M."/>
            <person name="Op Den Camp H.J."/>
            <person name="Jetten M.S."/>
            <person name="Welte C.U."/>
        </authorList>
    </citation>
    <scope>NUCLEOTIDE SEQUENCE [LARGE SCALE GENOMIC DNA]</scope>
</reference>
<dbReference type="EMBL" id="LKCM01000179">
    <property type="protein sequence ID" value="KPQ43097.1"/>
    <property type="molecule type" value="Genomic_DNA"/>
</dbReference>
<evidence type="ECO:0000256" key="1">
    <source>
        <dbReference type="SAM" id="Coils"/>
    </source>
</evidence>
<evidence type="ECO:0000313" key="3">
    <source>
        <dbReference type="Proteomes" id="UP000050360"/>
    </source>
</evidence>
<name>A0A0P8AFM3_9EURY</name>
<gene>
    <name evidence="2" type="ORF">MPEBLZ_02321</name>
</gene>
<proteinExistence type="predicted"/>
<dbReference type="AlphaFoldDB" id="A0A0P8AFM3"/>
<protein>
    <submittedName>
        <fullName evidence="2">Uncharacterized protein</fullName>
    </submittedName>
</protein>
<evidence type="ECO:0000313" key="2">
    <source>
        <dbReference type="EMBL" id="KPQ43097.1"/>
    </source>
</evidence>
<sequence length="219" mass="25835">MTEIIDNNTLMDLVIEKHNKFLGAFKSEFSELENKLETVKKQTDDLKKEIETNETKIIVLNEKYFLYFHQAKKQREDLFKEVIEKMQQARSPNVHEVTRLSARIEEHEKKLQNSRNIDDEEKSIVEVKKLLYDFETEARKAGISVTSKAIIDKLNEANESHKEFISIQNKPKQDMGTAKDFDKQAEELEGRHNWLKRRIESHTNALDYWKKQKGGIKVE</sequence>
<dbReference type="SUPFAM" id="SSF58064">
    <property type="entry name" value="Influenza hemagglutinin (stalk)"/>
    <property type="match status" value="1"/>
</dbReference>
<feature type="coiled-coil region" evidence="1">
    <location>
        <begin position="22"/>
        <end position="56"/>
    </location>
</feature>
<keyword evidence="1" id="KW-0175">Coiled coil</keyword>
<organism evidence="2 3">
    <name type="scientific">Candidatus Methanoperedens nitratireducens</name>
    <dbReference type="NCBI Taxonomy" id="1392998"/>
    <lineage>
        <taxon>Archaea</taxon>
        <taxon>Methanobacteriati</taxon>
        <taxon>Methanobacteriota</taxon>
        <taxon>Stenosarchaea group</taxon>
        <taxon>Methanomicrobia</taxon>
        <taxon>Methanosarcinales</taxon>
        <taxon>ANME-2 cluster</taxon>
        <taxon>Candidatus Methanoperedentaceae</taxon>
        <taxon>Candidatus Methanoperedens</taxon>
    </lineage>
</organism>
<accession>A0A0P8AFM3</accession>
<comment type="caution">
    <text evidence="2">The sequence shown here is derived from an EMBL/GenBank/DDBJ whole genome shotgun (WGS) entry which is preliminary data.</text>
</comment>